<dbReference type="EMBL" id="LDEV01002611">
    <property type="protein sequence ID" value="KLJ08367.1"/>
    <property type="molecule type" value="Genomic_DNA"/>
</dbReference>
<feature type="transmembrane region" description="Helical" evidence="4">
    <location>
        <begin position="90"/>
        <end position="109"/>
    </location>
</feature>
<proteinExistence type="inferred from homology"/>
<evidence type="ECO:0000256" key="2">
    <source>
        <dbReference type="ARBA" id="ARBA00006727"/>
    </source>
</evidence>
<dbReference type="InterPro" id="IPR020846">
    <property type="entry name" value="MFS_dom"/>
</dbReference>
<feature type="region of interest" description="Disordered" evidence="3">
    <location>
        <begin position="1"/>
        <end position="40"/>
    </location>
</feature>
<evidence type="ECO:0000313" key="7">
    <source>
        <dbReference type="Proteomes" id="UP000053573"/>
    </source>
</evidence>
<gene>
    <name evidence="6" type="ORF">EMPG_16198</name>
</gene>
<dbReference type="Gene3D" id="1.20.1250.20">
    <property type="entry name" value="MFS general substrate transporter like domains"/>
    <property type="match status" value="2"/>
</dbReference>
<evidence type="ECO:0000313" key="6">
    <source>
        <dbReference type="EMBL" id="KLJ08367.1"/>
    </source>
</evidence>
<evidence type="ECO:0000256" key="4">
    <source>
        <dbReference type="SAM" id="Phobius"/>
    </source>
</evidence>
<reference evidence="7" key="1">
    <citation type="journal article" date="2015" name="PLoS Genet.">
        <title>The dynamic genome and transcriptome of the human fungal pathogen Blastomyces and close relative Emmonsia.</title>
        <authorList>
            <person name="Munoz J.F."/>
            <person name="Gauthier G.M."/>
            <person name="Desjardins C.A."/>
            <person name="Gallo J.E."/>
            <person name="Holder J."/>
            <person name="Sullivan T.D."/>
            <person name="Marty A.J."/>
            <person name="Carmen J.C."/>
            <person name="Chen Z."/>
            <person name="Ding L."/>
            <person name="Gujja S."/>
            <person name="Magrini V."/>
            <person name="Misas E."/>
            <person name="Mitreva M."/>
            <person name="Priest M."/>
            <person name="Saif S."/>
            <person name="Whiston E.A."/>
            <person name="Young S."/>
            <person name="Zeng Q."/>
            <person name="Goldman W.E."/>
            <person name="Mardis E.R."/>
            <person name="Taylor J.W."/>
            <person name="McEwen J.G."/>
            <person name="Clay O.K."/>
            <person name="Klein B.S."/>
            <person name="Cuomo C.A."/>
        </authorList>
    </citation>
    <scope>NUCLEOTIDE SEQUENCE [LARGE SCALE GENOMIC DNA]</scope>
    <source>
        <strain evidence="7">UAMH 139</strain>
    </source>
</reference>
<feature type="transmembrane region" description="Helical" evidence="4">
    <location>
        <begin position="141"/>
        <end position="163"/>
    </location>
</feature>
<keyword evidence="4" id="KW-0812">Transmembrane</keyword>
<evidence type="ECO:0000259" key="5">
    <source>
        <dbReference type="PROSITE" id="PS50850"/>
    </source>
</evidence>
<evidence type="ECO:0000256" key="3">
    <source>
        <dbReference type="SAM" id="MobiDB-lite"/>
    </source>
</evidence>
<keyword evidence="7" id="KW-1185">Reference proteome</keyword>
<feature type="transmembrane region" description="Helical" evidence="4">
    <location>
        <begin position="116"/>
        <end position="135"/>
    </location>
</feature>
<keyword evidence="4" id="KW-0472">Membrane</keyword>
<protein>
    <recommendedName>
        <fullName evidence="5">Major facilitator superfamily (MFS) profile domain-containing protein</fullName>
    </recommendedName>
</protein>
<feature type="transmembrane region" description="Helical" evidence="4">
    <location>
        <begin position="208"/>
        <end position="228"/>
    </location>
</feature>
<dbReference type="InterPro" id="IPR050327">
    <property type="entry name" value="Proton-linked_MCT"/>
</dbReference>
<dbReference type="PANTHER" id="PTHR11360:SF234">
    <property type="entry name" value="MFS-TYPE TRANSPORTER DBAD-RELATED"/>
    <property type="match status" value="1"/>
</dbReference>
<accession>A0A0H1BBI4</accession>
<dbReference type="Pfam" id="PF07690">
    <property type="entry name" value="MFS_1"/>
    <property type="match status" value="1"/>
</dbReference>
<dbReference type="Proteomes" id="UP000053573">
    <property type="component" value="Unassembled WGS sequence"/>
</dbReference>
<feature type="transmembrane region" description="Helical" evidence="4">
    <location>
        <begin position="405"/>
        <end position="426"/>
    </location>
</feature>
<sequence length="439" mass="46726">MEQVITTDEKSQLAPAEVDNSSGREDGAQPRGDIVESSSPSPPAEDWFAWMQVLGAFCLNLNTWGLMNAYGVFQAFYELDLLAARSSSDISWIGSTQAFLMFIISMIVGPIVDAGYLRSLLGIGSLLTVLGIFMTSLCTEYWQVFLAQAITMGLGFGCLYVPAPTIISQYFHASTALAMGASSAGSALGGVIYPIIFTHLQPRIGFAWATRVLGFIVLATQILPLILMKSRAGPTTKYSLVDRTAFKDVPYILLNIGLIFGFMGFYIIFYYIELYAHQESSASAVLQSYLLVIINASSLPGRLIPGYYADKMGSINVQTIVALAGAILTFCLIAIKNSAGLVVYCVIYGFSAGAFMGLPAAGVVNLSADKSKIGARLGMTLAVVGCGVLVSNPIAGAILGGRGGWVGLIVWCGALLMASFISMAASRIRKVGFGFKKAI</sequence>
<dbReference type="PANTHER" id="PTHR11360">
    <property type="entry name" value="MONOCARBOXYLATE TRANSPORTER"/>
    <property type="match status" value="1"/>
</dbReference>
<keyword evidence="4" id="KW-1133">Transmembrane helix</keyword>
<dbReference type="AlphaFoldDB" id="A0A0H1BBI4"/>
<feature type="transmembrane region" description="Helical" evidence="4">
    <location>
        <begin position="315"/>
        <end position="335"/>
    </location>
</feature>
<feature type="domain" description="Major facilitator superfamily (MFS) profile" evidence="5">
    <location>
        <begin position="48"/>
        <end position="430"/>
    </location>
</feature>
<comment type="subcellular location">
    <subcellularLocation>
        <location evidence="1">Membrane</location>
        <topology evidence="1">Multi-pass membrane protein</topology>
    </subcellularLocation>
</comment>
<feature type="transmembrane region" description="Helical" evidence="4">
    <location>
        <begin position="249"/>
        <end position="272"/>
    </location>
</feature>
<dbReference type="SUPFAM" id="SSF103473">
    <property type="entry name" value="MFS general substrate transporter"/>
    <property type="match status" value="1"/>
</dbReference>
<dbReference type="PROSITE" id="PS50850">
    <property type="entry name" value="MFS"/>
    <property type="match status" value="1"/>
</dbReference>
<feature type="transmembrane region" description="Helical" evidence="4">
    <location>
        <begin position="47"/>
        <end position="70"/>
    </location>
</feature>
<comment type="similarity">
    <text evidence="2">Belongs to the major facilitator superfamily. Monocarboxylate porter (TC 2.A.1.13) family.</text>
</comment>
<dbReference type="InterPro" id="IPR036259">
    <property type="entry name" value="MFS_trans_sf"/>
</dbReference>
<dbReference type="GO" id="GO:0022857">
    <property type="term" value="F:transmembrane transporter activity"/>
    <property type="evidence" value="ECO:0007669"/>
    <property type="project" value="InterPro"/>
</dbReference>
<dbReference type="InterPro" id="IPR011701">
    <property type="entry name" value="MFS"/>
</dbReference>
<dbReference type="GO" id="GO:0016020">
    <property type="term" value="C:membrane"/>
    <property type="evidence" value="ECO:0007669"/>
    <property type="project" value="UniProtKB-SubCell"/>
</dbReference>
<comment type="caution">
    <text evidence="6">The sequence shown here is derived from an EMBL/GenBank/DDBJ whole genome shotgun (WGS) entry which is preliminary data.</text>
</comment>
<dbReference type="OrthoDB" id="6509908at2759"/>
<organism evidence="6 7">
    <name type="scientific">Blastomyces silverae</name>
    <dbReference type="NCBI Taxonomy" id="2060906"/>
    <lineage>
        <taxon>Eukaryota</taxon>
        <taxon>Fungi</taxon>
        <taxon>Dikarya</taxon>
        <taxon>Ascomycota</taxon>
        <taxon>Pezizomycotina</taxon>
        <taxon>Eurotiomycetes</taxon>
        <taxon>Eurotiomycetidae</taxon>
        <taxon>Onygenales</taxon>
        <taxon>Ajellomycetaceae</taxon>
        <taxon>Blastomyces</taxon>
    </lineage>
</organism>
<name>A0A0H1BBI4_9EURO</name>
<feature type="transmembrane region" description="Helical" evidence="4">
    <location>
        <begin position="378"/>
        <end position="399"/>
    </location>
</feature>
<feature type="transmembrane region" description="Helical" evidence="4">
    <location>
        <begin position="341"/>
        <end position="366"/>
    </location>
</feature>
<evidence type="ECO:0000256" key="1">
    <source>
        <dbReference type="ARBA" id="ARBA00004141"/>
    </source>
</evidence>
<feature type="transmembrane region" description="Helical" evidence="4">
    <location>
        <begin position="175"/>
        <end position="196"/>
    </location>
</feature>